<dbReference type="PANTHER" id="PTHR42912">
    <property type="entry name" value="METHYLTRANSFERASE"/>
    <property type="match status" value="1"/>
</dbReference>
<dbReference type="SUPFAM" id="SSF53335">
    <property type="entry name" value="S-adenosyl-L-methionine-dependent methyltransferases"/>
    <property type="match status" value="1"/>
</dbReference>
<keyword evidence="3" id="KW-1185">Reference proteome</keyword>
<evidence type="ECO:0000313" key="3">
    <source>
        <dbReference type="Proteomes" id="UP000242917"/>
    </source>
</evidence>
<evidence type="ECO:0000313" key="2">
    <source>
        <dbReference type="EMBL" id="AUG46822.1"/>
    </source>
</evidence>
<accession>A0A2H4ZWI8</accession>
<dbReference type="InterPro" id="IPR050508">
    <property type="entry name" value="Methyltransf_Superfamily"/>
</dbReference>
<gene>
    <name evidence="2" type="ORF">BVU17_04550</name>
</gene>
<dbReference type="Gene3D" id="3.40.50.150">
    <property type="entry name" value="Vaccinia Virus protein VP39"/>
    <property type="match status" value="1"/>
</dbReference>
<dbReference type="Pfam" id="PF13649">
    <property type="entry name" value="Methyltransf_25"/>
    <property type="match status" value="1"/>
</dbReference>
<keyword evidence="2" id="KW-0489">Methyltransferase</keyword>
<evidence type="ECO:0000259" key="1">
    <source>
        <dbReference type="Pfam" id="PF13649"/>
    </source>
</evidence>
<proteinExistence type="predicted"/>
<dbReference type="InterPro" id="IPR029063">
    <property type="entry name" value="SAM-dependent_MTases_sf"/>
</dbReference>
<sequence>MNRRDIVREGYDDIAATYATERDGEGRERDLVASLADRLPAESRVLDAGCGAGTPAMDSLAAEHTVTGLDISREQLRTARERVPGPRLCQGDLAALPFPADTFDAVVSLHAVIHVPRAEHAAVFAEFERVLEPGGRLLAALGDEQWAGTNENWLGTDTEMAWSFYGRSRNRELLTEAGFSVTGVETVDDELGGVFAFFRARA</sequence>
<protein>
    <submittedName>
        <fullName evidence="2">Methyltransferase type 11</fullName>
    </submittedName>
</protein>
<organism evidence="2 3">
    <name type="scientific">Haloarcula taiwanensis</name>
    <dbReference type="NCBI Taxonomy" id="1932004"/>
    <lineage>
        <taxon>Archaea</taxon>
        <taxon>Methanobacteriati</taxon>
        <taxon>Methanobacteriota</taxon>
        <taxon>Stenosarchaea group</taxon>
        <taxon>Halobacteria</taxon>
        <taxon>Halobacteriales</taxon>
        <taxon>Haloarculaceae</taxon>
        <taxon>Haloarcula</taxon>
    </lineage>
</organism>
<dbReference type="EMBL" id="CP019154">
    <property type="protein sequence ID" value="AUG46822.1"/>
    <property type="molecule type" value="Genomic_DNA"/>
</dbReference>
<dbReference type="CDD" id="cd02440">
    <property type="entry name" value="AdoMet_MTases"/>
    <property type="match status" value="1"/>
</dbReference>
<dbReference type="KEGG" id="hta:BVU17_04550"/>
<dbReference type="AlphaFoldDB" id="A0A2H4ZWI8"/>
<dbReference type="Proteomes" id="UP000242917">
    <property type="component" value="Chromosome I"/>
</dbReference>
<dbReference type="OrthoDB" id="8915at2157"/>
<name>A0A2H4ZWI8_9EURY</name>
<dbReference type="PANTHER" id="PTHR42912:SF80">
    <property type="entry name" value="METHYLTRANSFERASE DOMAIN-CONTAINING PROTEIN"/>
    <property type="match status" value="1"/>
</dbReference>
<feature type="domain" description="Methyltransferase" evidence="1">
    <location>
        <begin position="45"/>
        <end position="135"/>
    </location>
</feature>
<dbReference type="GO" id="GO:0032259">
    <property type="term" value="P:methylation"/>
    <property type="evidence" value="ECO:0007669"/>
    <property type="project" value="UniProtKB-KW"/>
</dbReference>
<dbReference type="GO" id="GO:0008168">
    <property type="term" value="F:methyltransferase activity"/>
    <property type="evidence" value="ECO:0007669"/>
    <property type="project" value="UniProtKB-KW"/>
</dbReference>
<reference evidence="2 3" key="1">
    <citation type="submission" date="2017-01" db="EMBL/GenBank/DDBJ databases">
        <title>A Red Light-Sensitive Sensory Rhodopsin I From Haloarcula taiwanensis, A New Haloarchaeon Isolated From Taiwan.</title>
        <authorList>
            <person name="Yang C.-S."/>
            <person name="Han Y.-A."/>
            <person name="Chen P.-C."/>
            <person name="Ng W.V."/>
            <person name="Chen T.-W."/>
        </authorList>
    </citation>
    <scope>NUCLEOTIDE SEQUENCE [LARGE SCALE GENOMIC DNA]</scope>
    <source>
        <strain evidence="2 3">Taiwanensis</strain>
    </source>
</reference>
<keyword evidence="2" id="KW-0808">Transferase</keyword>
<dbReference type="InterPro" id="IPR041698">
    <property type="entry name" value="Methyltransf_25"/>
</dbReference>